<dbReference type="AlphaFoldDB" id="M3AB87"/>
<evidence type="ECO:0000313" key="1">
    <source>
        <dbReference type="EMBL" id="EMF02434.1"/>
    </source>
</evidence>
<protein>
    <submittedName>
        <fullName evidence="1">Uncharacterized protein</fullName>
    </submittedName>
</protein>
<evidence type="ECO:0000313" key="2">
    <source>
        <dbReference type="Proteomes" id="UP000011740"/>
    </source>
</evidence>
<dbReference type="STRING" id="1223523.H340_01269"/>
<sequence length="125" mass="14453">MKKSNATQEAYRKHETTLNQLWIRKANLPDWKEQLAAMSQPAEHVIEEGEGEDEGRSREFWVRTVADGHRYTLSFEASPRGVEVLWYVDSPEEFDGFEASFSMEITRQDARHLLAVVEREIGLGQ</sequence>
<dbReference type="RefSeq" id="WP_004938089.1">
    <property type="nucleotide sequence ID" value="NZ_AORZ01000002.1"/>
</dbReference>
<dbReference type="EMBL" id="AORZ01000002">
    <property type="protein sequence ID" value="EMF02434.1"/>
    <property type="molecule type" value="Genomic_DNA"/>
</dbReference>
<dbReference type="PATRIC" id="fig|1223523.3.peg.258"/>
<organism evidence="1 2">
    <name type="scientific">Streptomyces mobaraensis (strain ATCC 29032 / DSM 40847 / JCM 4168 / NBRC 13819 / NCIMB 11159 / IPCR 16-22)</name>
    <dbReference type="NCBI Taxonomy" id="1223523"/>
    <lineage>
        <taxon>Bacteria</taxon>
        <taxon>Bacillati</taxon>
        <taxon>Actinomycetota</taxon>
        <taxon>Actinomycetes</taxon>
        <taxon>Kitasatosporales</taxon>
        <taxon>Streptomycetaceae</taxon>
        <taxon>Streptomyces</taxon>
    </lineage>
</organism>
<proteinExistence type="predicted"/>
<accession>M3AB87</accession>
<comment type="caution">
    <text evidence="1">The sequence shown here is derived from an EMBL/GenBank/DDBJ whole genome shotgun (WGS) entry which is preliminary data.</text>
</comment>
<reference evidence="1 2" key="1">
    <citation type="journal article" date="2013" name="Genome Announc.">
        <title>Whole-Genome Shotgun Assembly and Analysis of the Genome of Streptomyces mobaraensis DSM 40847, a Strain for Industrial Production of Microbial Transglutaminase.</title>
        <authorList>
            <person name="Yang H."/>
            <person name="He T."/>
            <person name="Wu W."/>
            <person name="Zhu W."/>
            <person name="Lu B."/>
            <person name="Sun W."/>
        </authorList>
    </citation>
    <scope>NUCLEOTIDE SEQUENCE [LARGE SCALE GENOMIC DNA]</scope>
    <source>
        <strain evidence="1 2">DSM 40847</strain>
    </source>
</reference>
<gene>
    <name evidence="1" type="ORF">H340_01269</name>
</gene>
<dbReference type="Proteomes" id="UP000011740">
    <property type="component" value="Unassembled WGS sequence"/>
</dbReference>
<name>M3AB87_STRM1</name>